<dbReference type="PANTHER" id="PTHR36111:SF2">
    <property type="entry name" value="INNER MEMBRANE PROTEIN"/>
    <property type="match status" value="1"/>
</dbReference>
<feature type="transmembrane region" description="Helical" evidence="1">
    <location>
        <begin position="35"/>
        <end position="52"/>
    </location>
</feature>
<dbReference type="AlphaFoldDB" id="A0A943UY05"/>
<feature type="transmembrane region" description="Helical" evidence="1">
    <location>
        <begin position="215"/>
        <end position="235"/>
    </location>
</feature>
<proteinExistence type="predicted"/>
<dbReference type="PANTHER" id="PTHR36111">
    <property type="entry name" value="INNER MEMBRANE PROTEIN-RELATED"/>
    <property type="match status" value="1"/>
</dbReference>
<accession>A0A943UY05</accession>
<reference evidence="2" key="1">
    <citation type="submission" date="2021-02" db="EMBL/GenBank/DDBJ databases">
        <title>Infant gut strain persistence is associated with maternal origin, phylogeny, and functional potential including surface adhesion and iron acquisition.</title>
        <authorList>
            <person name="Lou Y.C."/>
        </authorList>
    </citation>
    <scope>NUCLEOTIDE SEQUENCE</scope>
    <source>
        <strain evidence="2">L2_039_000G1_dasL2_039_000G1_concoct_11</strain>
    </source>
</reference>
<keyword evidence="1" id="KW-1133">Transmembrane helix</keyword>
<sequence length="240" mass="24900">MIILGSLVNGIATVFGGVLGLLFKRRMPNDLGDFLMKGLGLCVILVAVQGMVKGGDVVVTVLSIVIGGLIGFVIDIDAAIHGFGDWVQAKLDRAFQGSTALGNFSDGFISSSLFICIGSMAVLGSLQSGLQLDHSTLFAKAVIDMVVVMVMATTLGVGVPFSGLAVFAYEAVLSLGASLLAPFLTDAAINEMVCAGSLLLLAIGLNMLKLTDIKVANYLPAAFMPILICASMQWLQGLQA</sequence>
<evidence type="ECO:0000313" key="2">
    <source>
        <dbReference type="EMBL" id="MBS6941154.1"/>
    </source>
</evidence>
<feature type="transmembrane region" description="Helical" evidence="1">
    <location>
        <begin position="101"/>
        <end position="125"/>
    </location>
</feature>
<comment type="caution">
    <text evidence="2">The sequence shown here is derived from an EMBL/GenBank/DDBJ whole genome shotgun (WGS) entry which is preliminary data.</text>
</comment>
<dbReference type="Pfam" id="PF04474">
    <property type="entry name" value="DUF554"/>
    <property type="match status" value="1"/>
</dbReference>
<dbReference type="EMBL" id="JAGZSV010000124">
    <property type="protein sequence ID" value="MBS6941154.1"/>
    <property type="molecule type" value="Genomic_DNA"/>
</dbReference>
<name>A0A943UY05_9ACTN</name>
<feature type="transmembrane region" description="Helical" evidence="1">
    <location>
        <begin position="58"/>
        <end position="80"/>
    </location>
</feature>
<protein>
    <submittedName>
        <fullName evidence="2">DUF554 domain-containing protein</fullName>
    </submittedName>
</protein>
<dbReference type="InterPro" id="IPR007563">
    <property type="entry name" value="DUF554"/>
</dbReference>
<gene>
    <name evidence="2" type="ORF">KH142_06725</name>
</gene>
<feature type="transmembrane region" description="Helical" evidence="1">
    <location>
        <begin position="6"/>
        <end position="23"/>
    </location>
</feature>
<dbReference type="Proteomes" id="UP000727506">
    <property type="component" value="Unassembled WGS sequence"/>
</dbReference>
<evidence type="ECO:0000256" key="1">
    <source>
        <dbReference type="SAM" id="Phobius"/>
    </source>
</evidence>
<keyword evidence="1" id="KW-0472">Membrane</keyword>
<keyword evidence="1" id="KW-0812">Transmembrane</keyword>
<feature type="transmembrane region" description="Helical" evidence="1">
    <location>
        <begin position="189"/>
        <end position="208"/>
    </location>
</feature>
<evidence type="ECO:0000313" key="3">
    <source>
        <dbReference type="Proteomes" id="UP000727506"/>
    </source>
</evidence>
<organism evidence="2 3">
    <name type="scientific">Slackia piriformis</name>
    <dbReference type="NCBI Taxonomy" id="626934"/>
    <lineage>
        <taxon>Bacteria</taxon>
        <taxon>Bacillati</taxon>
        <taxon>Actinomycetota</taxon>
        <taxon>Coriobacteriia</taxon>
        <taxon>Eggerthellales</taxon>
        <taxon>Eggerthellaceae</taxon>
        <taxon>Slackia</taxon>
    </lineage>
</organism>